<reference evidence="1 2" key="1">
    <citation type="journal article" date="2018" name="Sci. Rep.">
        <title>Genome sequence of the cauliflower mushroom Sparassis crispa (Hanabiratake) and its association with beneficial usage.</title>
        <authorList>
            <person name="Kiyama R."/>
            <person name="Furutani Y."/>
            <person name="Kawaguchi K."/>
            <person name="Nakanishi T."/>
        </authorList>
    </citation>
    <scope>NUCLEOTIDE SEQUENCE [LARGE SCALE GENOMIC DNA]</scope>
</reference>
<keyword evidence="2" id="KW-1185">Reference proteome</keyword>
<comment type="caution">
    <text evidence="1">The sequence shown here is derived from an EMBL/GenBank/DDBJ whole genome shotgun (WGS) entry which is preliminary data.</text>
</comment>
<dbReference type="InParanoid" id="A0A401GZB2"/>
<dbReference type="AlphaFoldDB" id="A0A401GZB2"/>
<dbReference type="RefSeq" id="XP_027618420.1">
    <property type="nucleotide sequence ID" value="XM_027762619.1"/>
</dbReference>
<gene>
    <name evidence="1" type="ORF">SCP_1101840</name>
</gene>
<sequence>MEAVGYADALIMRLLSNVRTLRRRVRDRRVFGVAELFLLASARVSGAALTEACDTRWSPASDPPRRRGRRLCVYAFMRFPPEILPAVFSKTPLRYELRHSSAGDGAKAHAGLRNVLSIHLARSQFLFASFSRLVSLPLKRGMWERPPERSCETRLLRRTERRLTVVR</sequence>
<accession>A0A401GZB2</accession>
<dbReference type="EMBL" id="BFAD01000011">
    <property type="protein sequence ID" value="GBE87507.1"/>
    <property type="molecule type" value="Genomic_DNA"/>
</dbReference>
<name>A0A401GZB2_9APHY</name>
<evidence type="ECO:0000313" key="2">
    <source>
        <dbReference type="Proteomes" id="UP000287166"/>
    </source>
</evidence>
<dbReference type="GeneID" id="38784424"/>
<evidence type="ECO:0000313" key="1">
    <source>
        <dbReference type="EMBL" id="GBE87507.1"/>
    </source>
</evidence>
<organism evidence="1 2">
    <name type="scientific">Sparassis crispa</name>
    <dbReference type="NCBI Taxonomy" id="139825"/>
    <lineage>
        <taxon>Eukaryota</taxon>
        <taxon>Fungi</taxon>
        <taxon>Dikarya</taxon>
        <taxon>Basidiomycota</taxon>
        <taxon>Agaricomycotina</taxon>
        <taxon>Agaricomycetes</taxon>
        <taxon>Polyporales</taxon>
        <taxon>Sparassidaceae</taxon>
        <taxon>Sparassis</taxon>
    </lineage>
</organism>
<protein>
    <submittedName>
        <fullName evidence="1">Uncharacterized protein</fullName>
    </submittedName>
</protein>
<proteinExistence type="predicted"/>
<dbReference type="Proteomes" id="UP000287166">
    <property type="component" value="Unassembled WGS sequence"/>
</dbReference>